<gene>
    <name evidence="6" type="ORF">TAV2_LOCUS18337</name>
</gene>
<evidence type="ECO:0000313" key="7">
    <source>
        <dbReference type="Proteomes" id="UP000836841"/>
    </source>
</evidence>
<evidence type="ECO:0000256" key="3">
    <source>
        <dbReference type="ARBA" id="ARBA00023163"/>
    </source>
</evidence>
<evidence type="ECO:0000259" key="5">
    <source>
        <dbReference type="PROSITE" id="PS51005"/>
    </source>
</evidence>
<protein>
    <recommendedName>
        <fullName evidence="5">NAC domain-containing protein</fullName>
    </recommendedName>
</protein>
<reference evidence="6 7" key="1">
    <citation type="submission" date="2022-03" db="EMBL/GenBank/DDBJ databases">
        <authorList>
            <person name="Nunn A."/>
            <person name="Chopra R."/>
            <person name="Nunn A."/>
            <person name="Contreras Garrido A."/>
        </authorList>
    </citation>
    <scope>NUCLEOTIDE SEQUENCE [LARGE SCALE GENOMIC DNA]</scope>
</reference>
<dbReference type="PROSITE" id="PS51005">
    <property type="entry name" value="NAC"/>
    <property type="match status" value="1"/>
</dbReference>
<proteinExistence type="predicted"/>
<dbReference type="Gene3D" id="2.170.150.80">
    <property type="entry name" value="NAC domain"/>
    <property type="match status" value="1"/>
</dbReference>
<dbReference type="Pfam" id="PF02365">
    <property type="entry name" value="NAM"/>
    <property type="match status" value="1"/>
</dbReference>
<sequence length="135" mass="15730">MAGMSLPPGFRFHPTDVELVMVSFEMFQLAVDRLTQFFFSGKSCLRSKDLEWYFFCPIERKYASGARINRKTEFGFWKSTGKDRPVVYKEQTVGMVKTLVFHKGHAPNGDRTDWVIHEYRLSDAGVIQVFPLFMF</sequence>
<keyword evidence="7" id="KW-1185">Reference proteome</keyword>
<feature type="domain" description="NAC" evidence="5">
    <location>
        <begin position="6"/>
        <end position="135"/>
    </location>
</feature>
<dbReference type="PANTHER" id="PTHR31744:SF210">
    <property type="entry name" value="NAC DOMAIN-CONTAINING PROTEIN 86-LIKE"/>
    <property type="match status" value="1"/>
</dbReference>
<dbReference type="PANTHER" id="PTHR31744">
    <property type="entry name" value="PROTEIN CUP-SHAPED COTYLEDON 2-RELATED"/>
    <property type="match status" value="1"/>
</dbReference>
<dbReference type="Proteomes" id="UP000836841">
    <property type="component" value="Unassembled WGS sequence"/>
</dbReference>
<name>A0AAU9SKX6_THLAR</name>
<evidence type="ECO:0000256" key="2">
    <source>
        <dbReference type="ARBA" id="ARBA00023125"/>
    </source>
</evidence>
<dbReference type="InterPro" id="IPR036093">
    <property type="entry name" value="NAC_dom_sf"/>
</dbReference>
<dbReference type="GO" id="GO:0003677">
    <property type="term" value="F:DNA binding"/>
    <property type="evidence" value="ECO:0007669"/>
    <property type="project" value="UniProtKB-KW"/>
</dbReference>
<dbReference type="GO" id="GO:0006355">
    <property type="term" value="P:regulation of DNA-templated transcription"/>
    <property type="evidence" value="ECO:0007669"/>
    <property type="project" value="InterPro"/>
</dbReference>
<organism evidence="6 7">
    <name type="scientific">Thlaspi arvense</name>
    <name type="common">Field penny-cress</name>
    <dbReference type="NCBI Taxonomy" id="13288"/>
    <lineage>
        <taxon>Eukaryota</taxon>
        <taxon>Viridiplantae</taxon>
        <taxon>Streptophyta</taxon>
        <taxon>Embryophyta</taxon>
        <taxon>Tracheophyta</taxon>
        <taxon>Spermatophyta</taxon>
        <taxon>Magnoliopsida</taxon>
        <taxon>eudicotyledons</taxon>
        <taxon>Gunneridae</taxon>
        <taxon>Pentapetalae</taxon>
        <taxon>rosids</taxon>
        <taxon>malvids</taxon>
        <taxon>Brassicales</taxon>
        <taxon>Brassicaceae</taxon>
        <taxon>Thlaspideae</taxon>
        <taxon>Thlaspi</taxon>
    </lineage>
</organism>
<dbReference type="EMBL" id="CAJVSB020000846">
    <property type="protein sequence ID" value="CAH2068668.1"/>
    <property type="molecule type" value="Genomic_DNA"/>
</dbReference>
<comment type="caution">
    <text evidence="6">The sequence shown here is derived from an EMBL/GenBank/DDBJ whole genome shotgun (WGS) entry which is preliminary data.</text>
</comment>
<dbReference type="SUPFAM" id="SSF101941">
    <property type="entry name" value="NAC domain"/>
    <property type="match status" value="1"/>
</dbReference>
<evidence type="ECO:0000256" key="4">
    <source>
        <dbReference type="ARBA" id="ARBA00023242"/>
    </source>
</evidence>
<keyword evidence="2" id="KW-0238">DNA-binding</keyword>
<dbReference type="InterPro" id="IPR003441">
    <property type="entry name" value="NAC-dom"/>
</dbReference>
<evidence type="ECO:0000313" key="6">
    <source>
        <dbReference type="EMBL" id="CAH2068668.1"/>
    </source>
</evidence>
<accession>A0AAU9SKX6</accession>
<keyword evidence="4" id="KW-0539">Nucleus</keyword>
<evidence type="ECO:0000256" key="1">
    <source>
        <dbReference type="ARBA" id="ARBA00023015"/>
    </source>
</evidence>
<dbReference type="AlphaFoldDB" id="A0AAU9SKX6"/>
<keyword evidence="3" id="KW-0804">Transcription</keyword>
<keyword evidence="1" id="KW-0805">Transcription regulation</keyword>